<gene>
    <name evidence="2" type="ORF">K2173_020819</name>
</gene>
<dbReference type="InterPro" id="IPR043502">
    <property type="entry name" value="DNA/RNA_pol_sf"/>
</dbReference>
<keyword evidence="3" id="KW-1185">Reference proteome</keyword>
<evidence type="ECO:0000259" key="1">
    <source>
        <dbReference type="Pfam" id="PF07727"/>
    </source>
</evidence>
<comment type="caution">
    <text evidence="2">The sequence shown here is derived from an EMBL/GenBank/DDBJ whole genome shotgun (WGS) entry which is preliminary data.</text>
</comment>
<dbReference type="InterPro" id="IPR013103">
    <property type="entry name" value="RVT_2"/>
</dbReference>
<sequence>MKQEIDALQSNATWEVVPLPQGKRPIGCKWVFRIKYNSDGTIERYKARLVAKEYSQREGIDYQETFSPVAKHVTVRVVIALASQNNWPLLQLDVYNAFLQGDLHEEVYMELPQGFSS</sequence>
<reference evidence="2 3" key="1">
    <citation type="submission" date="2021-09" db="EMBL/GenBank/DDBJ databases">
        <title>Genomic insights and catalytic innovation underlie evolution of tropane alkaloids biosynthesis.</title>
        <authorList>
            <person name="Wang Y.-J."/>
            <person name="Tian T."/>
            <person name="Huang J.-P."/>
            <person name="Huang S.-X."/>
        </authorList>
    </citation>
    <scope>NUCLEOTIDE SEQUENCE [LARGE SCALE GENOMIC DNA]</scope>
    <source>
        <strain evidence="2">KIB-2018</strain>
        <tissue evidence="2">Leaf</tissue>
    </source>
</reference>
<dbReference type="AlphaFoldDB" id="A0AAV8TPP6"/>
<proteinExistence type="predicted"/>
<evidence type="ECO:0000313" key="2">
    <source>
        <dbReference type="EMBL" id="KAJ8767879.1"/>
    </source>
</evidence>
<organism evidence="2 3">
    <name type="scientific">Erythroxylum novogranatense</name>
    <dbReference type="NCBI Taxonomy" id="1862640"/>
    <lineage>
        <taxon>Eukaryota</taxon>
        <taxon>Viridiplantae</taxon>
        <taxon>Streptophyta</taxon>
        <taxon>Embryophyta</taxon>
        <taxon>Tracheophyta</taxon>
        <taxon>Spermatophyta</taxon>
        <taxon>Magnoliopsida</taxon>
        <taxon>eudicotyledons</taxon>
        <taxon>Gunneridae</taxon>
        <taxon>Pentapetalae</taxon>
        <taxon>rosids</taxon>
        <taxon>fabids</taxon>
        <taxon>Malpighiales</taxon>
        <taxon>Erythroxylaceae</taxon>
        <taxon>Erythroxylum</taxon>
    </lineage>
</organism>
<evidence type="ECO:0000313" key="3">
    <source>
        <dbReference type="Proteomes" id="UP001159364"/>
    </source>
</evidence>
<protein>
    <recommendedName>
        <fullName evidence="1">Reverse transcriptase Ty1/copia-type domain-containing protein</fullName>
    </recommendedName>
</protein>
<feature type="domain" description="Reverse transcriptase Ty1/copia-type" evidence="1">
    <location>
        <begin position="11"/>
        <end position="116"/>
    </location>
</feature>
<dbReference type="SUPFAM" id="SSF56672">
    <property type="entry name" value="DNA/RNA polymerases"/>
    <property type="match status" value="1"/>
</dbReference>
<dbReference type="Pfam" id="PF07727">
    <property type="entry name" value="RVT_2"/>
    <property type="match status" value="1"/>
</dbReference>
<name>A0AAV8TPP6_9ROSI</name>
<dbReference type="Proteomes" id="UP001159364">
    <property type="component" value="Linkage Group LG04"/>
</dbReference>
<dbReference type="EMBL" id="JAIWQS010000004">
    <property type="protein sequence ID" value="KAJ8767879.1"/>
    <property type="molecule type" value="Genomic_DNA"/>
</dbReference>
<accession>A0AAV8TPP6</accession>